<feature type="transmembrane region" description="Helical" evidence="1">
    <location>
        <begin position="6"/>
        <end position="29"/>
    </location>
</feature>
<keyword evidence="1" id="KW-0472">Membrane</keyword>
<keyword evidence="1" id="KW-0812">Transmembrane</keyword>
<evidence type="ECO:0000256" key="1">
    <source>
        <dbReference type="SAM" id="Phobius"/>
    </source>
</evidence>
<proteinExistence type="predicted"/>
<name>A0A0A8ZM64_ARUDO</name>
<dbReference type="AlphaFoldDB" id="A0A0A8ZM64"/>
<dbReference type="EMBL" id="GBRH01257406">
    <property type="protein sequence ID" value="JAD40489.1"/>
    <property type="molecule type" value="Transcribed_RNA"/>
</dbReference>
<accession>A0A0A8ZM64</accession>
<organism evidence="2">
    <name type="scientific">Arundo donax</name>
    <name type="common">Giant reed</name>
    <name type="synonym">Donax arundinaceus</name>
    <dbReference type="NCBI Taxonomy" id="35708"/>
    <lineage>
        <taxon>Eukaryota</taxon>
        <taxon>Viridiplantae</taxon>
        <taxon>Streptophyta</taxon>
        <taxon>Embryophyta</taxon>
        <taxon>Tracheophyta</taxon>
        <taxon>Spermatophyta</taxon>
        <taxon>Magnoliopsida</taxon>
        <taxon>Liliopsida</taxon>
        <taxon>Poales</taxon>
        <taxon>Poaceae</taxon>
        <taxon>PACMAD clade</taxon>
        <taxon>Arundinoideae</taxon>
        <taxon>Arundineae</taxon>
        <taxon>Arundo</taxon>
    </lineage>
</organism>
<protein>
    <submittedName>
        <fullName evidence="2">Uncharacterized protein</fullName>
    </submittedName>
</protein>
<keyword evidence="1" id="KW-1133">Transmembrane helix</keyword>
<reference evidence="2" key="2">
    <citation type="journal article" date="2015" name="Data Brief">
        <title>Shoot transcriptome of the giant reed, Arundo donax.</title>
        <authorList>
            <person name="Barrero R.A."/>
            <person name="Guerrero F.D."/>
            <person name="Moolhuijzen P."/>
            <person name="Goolsby J.A."/>
            <person name="Tidwell J."/>
            <person name="Bellgard S.E."/>
            <person name="Bellgard M.I."/>
        </authorList>
    </citation>
    <scope>NUCLEOTIDE SEQUENCE</scope>
    <source>
        <tissue evidence="2">Shoot tissue taken approximately 20 cm above the soil surface</tissue>
    </source>
</reference>
<sequence length="51" mass="6026">MLSRALWVELLIMMLGLIPNLHPAVWPLIKFRRNSGRSVMFVKNRGESWNF</sequence>
<reference evidence="2" key="1">
    <citation type="submission" date="2014-09" db="EMBL/GenBank/DDBJ databases">
        <authorList>
            <person name="Magalhaes I.L.F."/>
            <person name="Oliveira U."/>
            <person name="Santos F.R."/>
            <person name="Vidigal T.H.D.A."/>
            <person name="Brescovit A.D."/>
            <person name="Santos A.J."/>
        </authorList>
    </citation>
    <scope>NUCLEOTIDE SEQUENCE</scope>
    <source>
        <tissue evidence="2">Shoot tissue taken approximately 20 cm above the soil surface</tissue>
    </source>
</reference>
<evidence type="ECO:0000313" key="2">
    <source>
        <dbReference type="EMBL" id="JAD40489.1"/>
    </source>
</evidence>